<keyword evidence="2" id="KW-1185">Reference proteome</keyword>
<accession>A0A7J6LRP9</accession>
<dbReference type="OrthoDB" id="408600at2759"/>
<dbReference type="AlphaFoldDB" id="A0A7J6LRP9"/>
<organism evidence="1 2">
    <name type="scientific">Perkinsus chesapeaki</name>
    <name type="common">Clam parasite</name>
    <name type="synonym">Perkinsus andrewsi</name>
    <dbReference type="NCBI Taxonomy" id="330153"/>
    <lineage>
        <taxon>Eukaryota</taxon>
        <taxon>Sar</taxon>
        <taxon>Alveolata</taxon>
        <taxon>Perkinsozoa</taxon>
        <taxon>Perkinsea</taxon>
        <taxon>Perkinsida</taxon>
        <taxon>Perkinsidae</taxon>
        <taxon>Perkinsus</taxon>
    </lineage>
</organism>
<comment type="caution">
    <text evidence="1">The sequence shown here is derived from an EMBL/GenBank/DDBJ whole genome shotgun (WGS) entry which is preliminary data.</text>
</comment>
<name>A0A7J6LRP9_PERCH</name>
<gene>
    <name evidence="1" type="ORF">FOL47_006537</name>
</gene>
<evidence type="ECO:0000313" key="2">
    <source>
        <dbReference type="Proteomes" id="UP000591131"/>
    </source>
</evidence>
<sequence length="285" mass="32549">MESHLAHFNKKGYDDADKLWRSRCTGELAKESAMKFKKASFQVGSVHGERIDYRNGERVFHSSDMPAAVIAFKKAVNSSIRPKILDTPDNIPRPWDISVKADDKPIRTDLRGQLLKVRAGLMDQPVWQAKSAEKYSVDEFSSSLTREERDTIRHVVMVTGKGPIGKLTKQWMNAVDEKGASGHSANSDNDFVGSWNISSSTCQADDIKARVEAFVKDEKRRIKMNGDVNARVNHKTYRKPEEHVAEFQELVREKKRQYADIRDEFIKELRVEVDEVGFARHEITD</sequence>
<evidence type="ECO:0000313" key="1">
    <source>
        <dbReference type="EMBL" id="KAF4661816.1"/>
    </source>
</evidence>
<dbReference type="Proteomes" id="UP000591131">
    <property type="component" value="Unassembled WGS sequence"/>
</dbReference>
<proteinExistence type="predicted"/>
<dbReference type="EMBL" id="JAAPAO010000365">
    <property type="protein sequence ID" value="KAF4661816.1"/>
    <property type="molecule type" value="Genomic_DNA"/>
</dbReference>
<reference evidence="1 2" key="1">
    <citation type="submission" date="2020-04" db="EMBL/GenBank/DDBJ databases">
        <title>Perkinsus chesapeaki whole genome sequence.</title>
        <authorList>
            <person name="Bogema D.R."/>
        </authorList>
    </citation>
    <scope>NUCLEOTIDE SEQUENCE [LARGE SCALE GENOMIC DNA]</scope>
    <source>
        <strain evidence="1">ATCC PRA-425</strain>
    </source>
</reference>
<protein>
    <submittedName>
        <fullName evidence="1">Uncharacterized protein</fullName>
    </submittedName>
</protein>